<dbReference type="Pfam" id="PF05962">
    <property type="entry name" value="HutD"/>
    <property type="match status" value="1"/>
</dbReference>
<dbReference type="InterPro" id="IPR014710">
    <property type="entry name" value="RmlC-like_jellyroll"/>
</dbReference>
<gene>
    <name evidence="1" type="ORF">N789_03340</name>
</gene>
<dbReference type="eggNOG" id="COG3758">
    <property type="taxonomic scope" value="Bacteria"/>
</dbReference>
<protein>
    <recommendedName>
        <fullName evidence="3">HutD-family protein</fullName>
    </recommendedName>
</protein>
<dbReference type="PANTHER" id="PTHR37943:SF1">
    <property type="entry name" value="PROTEIN VES"/>
    <property type="match status" value="1"/>
</dbReference>
<dbReference type="EMBL" id="AVCI01000001">
    <property type="protein sequence ID" value="KFN45069.1"/>
    <property type="molecule type" value="Genomic_DNA"/>
</dbReference>
<dbReference type="STRING" id="1121015.GCA_000420545_01613"/>
<accession>A0A091B2G2</accession>
<organism evidence="1 2">
    <name type="scientific">Arenimonas oryziterrae DSM 21050 = YC6267</name>
    <dbReference type="NCBI Taxonomy" id="1121015"/>
    <lineage>
        <taxon>Bacteria</taxon>
        <taxon>Pseudomonadati</taxon>
        <taxon>Pseudomonadota</taxon>
        <taxon>Gammaproteobacteria</taxon>
        <taxon>Lysobacterales</taxon>
        <taxon>Lysobacteraceae</taxon>
        <taxon>Arenimonas</taxon>
    </lineage>
</organism>
<dbReference type="OrthoDB" id="9800082at2"/>
<dbReference type="Gene3D" id="2.60.120.10">
    <property type="entry name" value="Jelly Rolls"/>
    <property type="match status" value="1"/>
</dbReference>
<dbReference type="PATRIC" id="fig|1121015.4.peg.657"/>
<evidence type="ECO:0000313" key="1">
    <source>
        <dbReference type="EMBL" id="KFN45069.1"/>
    </source>
</evidence>
<keyword evidence="2" id="KW-1185">Reference proteome</keyword>
<name>A0A091B2G2_9GAMM</name>
<proteinExistence type="predicted"/>
<dbReference type="Proteomes" id="UP000029385">
    <property type="component" value="Unassembled WGS sequence"/>
</dbReference>
<evidence type="ECO:0000313" key="2">
    <source>
        <dbReference type="Proteomes" id="UP000029385"/>
    </source>
</evidence>
<dbReference type="CDD" id="cd20293">
    <property type="entry name" value="cupin_HutD_N"/>
    <property type="match status" value="1"/>
</dbReference>
<dbReference type="InterPro" id="IPR010282">
    <property type="entry name" value="Uncharacterised_HutD/Ves"/>
</dbReference>
<evidence type="ECO:0008006" key="3">
    <source>
        <dbReference type="Google" id="ProtNLM"/>
    </source>
</evidence>
<dbReference type="PANTHER" id="PTHR37943">
    <property type="entry name" value="PROTEIN VES"/>
    <property type="match status" value="1"/>
</dbReference>
<dbReference type="InterPro" id="IPR011051">
    <property type="entry name" value="RmlC_Cupin_sf"/>
</dbReference>
<sequence length="196" mass="22437">MNIHLIPANEYRRERWKNGLGWTREILRWPEETTAWDWRVSIAEVDKPGPFSRFEGCDRELVLLSGEGMRLDFADDGSQVDLMPPHGSHRFSGERDLSAQLVSGPTQDFNLIWRRDRIEATLLHRPLVGPMVFFSEADVRWIVYVISGQCAFKDQLLPSRLEQGDTALIEPSHSHANHRVILDGGGELLLIKLIAR</sequence>
<comment type="caution">
    <text evidence="1">The sequence shown here is derived from an EMBL/GenBank/DDBJ whole genome shotgun (WGS) entry which is preliminary data.</text>
</comment>
<dbReference type="AlphaFoldDB" id="A0A091B2G2"/>
<dbReference type="SUPFAM" id="SSF51182">
    <property type="entry name" value="RmlC-like cupins"/>
    <property type="match status" value="1"/>
</dbReference>
<reference evidence="1 2" key="1">
    <citation type="submission" date="2013-09" db="EMBL/GenBank/DDBJ databases">
        <title>Genome sequencing of Arenimonas oryziterrae.</title>
        <authorList>
            <person name="Chen F."/>
            <person name="Wang G."/>
        </authorList>
    </citation>
    <scope>NUCLEOTIDE SEQUENCE [LARGE SCALE GENOMIC DNA]</scope>
    <source>
        <strain evidence="1 2">YC6267</strain>
    </source>
</reference>
<dbReference type="RefSeq" id="WP_022969234.1">
    <property type="nucleotide sequence ID" value="NZ_ATVD01000002.1"/>
</dbReference>